<accession>A0AAV7VFU3</accession>
<protein>
    <submittedName>
        <fullName evidence="1">Uncharacterized protein</fullName>
    </submittedName>
</protein>
<comment type="caution">
    <text evidence="1">The sequence shown here is derived from an EMBL/GenBank/DDBJ whole genome shotgun (WGS) entry which is preliminary data.</text>
</comment>
<reference evidence="1" key="1">
    <citation type="journal article" date="2022" name="bioRxiv">
        <title>Sequencing and chromosome-scale assembly of the giantPleurodeles waltlgenome.</title>
        <authorList>
            <person name="Brown T."/>
            <person name="Elewa A."/>
            <person name="Iarovenko S."/>
            <person name="Subramanian E."/>
            <person name="Araus A.J."/>
            <person name="Petzold A."/>
            <person name="Susuki M."/>
            <person name="Suzuki K.-i.T."/>
            <person name="Hayashi T."/>
            <person name="Toyoda A."/>
            <person name="Oliveira C."/>
            <person name="Osipova E."/>
            <person name="Leigh N.D."/>
            <person name="Simon A."/>
            <person name="Yun M.H."/>
        </authorList>
    </citation>
    <scope>NUCLEOTIDE SEQUENCE</scope>
    <source>
        <strain evidence="1">20211129_DDA</strain>
        <tissue evidence="1">Liver</tissue>
    </source>
</reference>
<name>A0AAV7VFU3_PLEWA</name>
<evidence type="ECO:0000313" key="2">
    <source>
        <dbReference type="Proteomes" id="UP001066276"/>
    </source>
</evidence>
<feature type="non-terminal residue" evidence="1">
    <location>
        <position position="61"/>
    </location>
</feature>
<organism evidence="1 2">
    <name type="scientific">Pleurodeles waltl</name>
    <name type="common">Iberian ribbed newt</name>
    <dbReference type="NCBI Taxonomy" id="8319"/>
    <lineage>
        <taxon>Eukaryota</taxon>
        <taxon>Metazoa</taxon>
        <taxon>Chordata</taxon>
        <taxon>Craniata</taxon>
        <taxon>Vertebrata</taxon>
        <taxon>Euteleostomi</taxon>
        <taxon>Amphibia</taxon>
        <taxon>Batrachia</taxon>
        <taxon>Caudata</taxon>
        <taxon>Salamandroidea</taxon>
        <taxon>Salamandridae</taxon>
        <taxon>Pleurodelinae</taxon>
        <taxon>Pleurodeles</taxon>
    </lineage>
</organism>
<keyword evidence="2" id="KW-1185">Reference proteome</keyword>
<evidence type="ECO:0000313" key="1">
    <source>
        <dbReference type="EMBL" id="KAJ1199696.1"/>
    </source>
</evidence>
<sequence>NALVCCNSLSTPWMAFKMVDCPTVRDLRRSMASSLRAAEVTGAVAEVPGAKVMPTLLGERA</sequence>
<feature type="non-terminal residue" evidence="1">
    <location>
        <position position="1"/>
    </location>
</feature>
<dbReference type="EMBL" id="JANPWB010000003">
    <property type="protein sequence ID" value="KAJ1199696.1"/>
    <property type="molecule type" value="Genomic_DNA"/>
</dbReference>
<gene>
    <name evidence="1" type="ORF">NDU88_003529</name>
</gene>
<dbReference type="Proteomes" id="UP001066276">
    <property type="component" value="Chromosome 2_1"/>
</dbReference>
<dbReference type="AlphaFoldDB" id="A0AAV7VFU3"/>
<proteinExistence type="predicted"/>